<evidence type="ECO:0000313" key="2">
    <source>
        <dbReference type="Proteomes" id="UP000256297"/>
    </source>
</evidence>
<comment type="caution">
    <text evidence="1">The sequence shown here is derived from an EMBL/GenBank/DDBJ whole genome shotgun (WGS) entry which is preliminary data.</text>
</comment>
<dbReference type="Proteomes" id="UP000256297">
    <property type="component" value="Unassembled WGS sequence"/>
</dbReference>
<dbReference type="RefSeq" id="WP_116342828.1">
    <property type="nucleotide sequence ID" value="NZ_OFSP01000078.1"/>
</dbReference>
<proteinExistence type="predicted"/>
<evidence type="ECO:0000313" key="1">
    <source>
        <dbReference type="EMBL" id="SOY77552.1"/>
    </source>
</evidence>
<dbReference type="AlphaFoldDB" id="A0A375CQ66"/>
<organism evidence="1 2">
    <name type="scientific">Cupriavidus taiwanensis</name>
    <dbReference type="NCBI Taxonomy" id="164546"/>
    <lineage>
        <taxon>Bacteria</taxon>
        <taxon>Pseudomonadati</taxon>
        <taxon>Pseudomonadota</taxon>
        <taxon>Betaproteobacteria</taxon>
        <taxon>Burkholderiales</taxon>
        <taxon>Burkholderiaceae</taxon>
        <taxon>Cupriavidus</taxon>
    </lineage>
</organism>
<sequence length="134" mass="14995">MFDVAETTPISIAPIETKGKYIFEVADDIRRQLRSAGLEPEWFNASNFMDDDNEALYGPKSSRQWPQFGARERLAISVHRGWSEGWAIHVDRIGLQGDAPAVSTAAQKLLVGKSLTERQAWDSVRAISKMFDVA</sequence>
<gene>
    <name evidence="1" type="ORF">CBM2589_U10069</name>
</gene>
<protein>
    <submittedName>
        <fullName evidence="1">Uncharacterized protein</fullName>
    </submittedName>
</protein>
<reference evidence="2" key="1">
    <citation type="submission" date="2018-01" db="EMBL/GenBank/DDBJ databases">
        <authorList>
            <person name="Gaut B.S."/>
            <person name="Morton B.R."/>
            <person name="Clegg M.T."/>
            <person name="Duvall M.R."/>
        </authorList>
    </citation>
    <scope>NUCLEOTIDE SEQUENCE [LARGE SCALE GENOMIC DNA]</scope>
</reference>
<accession>A0A375CQ66</accession>
<dbReference type="EMBL" id="OFSP01000078">
    <property type="protein sequence ID" value="SOY77552.1"/>
    <property type="molecule type" value="Genomic_DNA"/>
</dbReference>
<name>A0A375CQ66_9BURK</name>